<accession>A0A8S1HNX3</accession>
<dbReference type="EMBL" id="CAJGYM010000066">
    <property type="protein sequence ID" value="CAD6196112.1"/>
    <property type="molecule type" value="Genomic_DNA"/>
</dbReference>
<feature type="region of interest" description="Disordered" evidence="1">
    <location>
        <begin position="466"/>
        <end position="531"/>
    </location>
</feature>
<feature type="region of interest" description="Disordered" evidence="1">
    <location>
        <begin position="246"/>
        <end position="447"/>
    </location>
</feature>
<keyword evidence="3" id="KW-1185">Reference proteome</keyword>
<protein>
    <submittedName>
        <fullName evidence="2">Uncharacterized protein</fullName>
    </submittedName>
</protein>
<evidence type="ECO:0000313" key="2">
    <source>
        <dbReference type="EMBL" id="CAD6196112.1"/>
    </source>
</evidence>
<proteinExistence type="predicted"/>
<evidence type="ECO:0000313" key="3">
    <source>
        <dbReference type="Proteomes" id="UP000835052"/>
    </source>
</evidence>
<feature type="compositionally biased region" description="Basic and acidic residues" evidence="1">
    <location>
        <begin position="281"/>
        <end position="298"/>
    </location>
</feature>
<feature type="compositionally biased region" description="Basic and acidic residues" evidence="1">
    <location>
        <begin position="246"/>
        <end position="260"/>
    </location>
</feature>
<dbReference type="OrthoDB" id="5867922at2759"/>
<feature type="compositionally biased region" description="Polar residues" evidence="1">
    <location>
        <begin position="261"/>
        <end position="270"/>
    </location>
</feature>
<name>A0A8S1HNX3_9PELO</name>
<dbReference type="Proteomes" id="UP000835052">
    <property type="component" value="Unassembled WGS sequence"/>
</dbReference>
<feature type="compositionally biased region" description="Basic and acidic residues" evidence="1">
    <location>
        <begin position="334"/>
        <end position="346"/>
    </location>
</feature>
<dbReference type="AlphaFoldDB" id="A0A8S1HNX3"/>
<feature type="region of interest" description="Disordered" evidence="1">
    <location>
        <begin position="159"/>
        <end position="178"/>
    </location>
</feature>
<feature type="compositionally biased region" description="Basic and acidic residues" evidence="1">
    <location>
        <begin position="505"/>
        <end position="531"/>
    </location>
</feature>
<comment type="caution">
    <text evidence="2">The sequence shown here is derived from an EMBL/GenBank/DDBJ whole genome shotgun (WGS) entry which is preliminary data.</text>
</comment>
<feature type="compositionally biased region" description="Gly residues" evidence="1">
    <location>
        <begin position="312"/>
        <end position="323"/>
    </location>
</feature>
<gene>
    <name evidence="2" type="ORF">CAUJ_LOCUS12027</name>
</gene>
<sequence length="554" mass="61550">MEIPYHGAHMNKKFADQNCPAGGQARLVRRLVRGPTHHHIGPGLGEASSGSYRMKGKRRATAAMEQQRGKWPNDSKLMVFIGSQTLSTRSAAAAGAEERRRVICSEGVGRGRRDSLFIESMPPRAKYCESGCENDWRKEAEFSTVSKFEVTIVEAPPNFIRQPQPTVSGMPRGEERGGSGKMFVEAQEKQRPTSLDSNSAGVSRLAALFPVLRRMETKRRSAEEEQELDRKIALIREKNLKIEQRTKEIAEDRARNEDSPSKTPKSAQDSQPKRKSSQENGKWDREWDHGKTPAETWRENVPPMDLKNRLAGRGGALGASGGAHRGRGAQRGGAPKEHREPREGRHNGNNSPKLPANLEGRVTMPTTGVNGRSQPRQNRGGRRNGGTQREVAVRGEKVVVSLRTSAEGEKPEKTKPHKGAAVPGKESKENPRNGKPRPRRESDGYAVKKVVRRLIDDVCKMEKQLKRRERQNLIVEDAEEEKDQDAAQKPSEVVEEKTSVLAEQKPTEESKVEDQAVENGAKEEEEVKKTEADANQNVITLVPEKVAILELSSA</sequence>
<organism evidence="2 3">
    <name type="scientific">Caenorhabditis auriculariae</name>
    <dbReference type="NCBI Taxonomy" id="2777116"/>
    <lineage>
        <taxon>Eukaryota</taxon>
        <taxon>Metazoa</taxon>
        <taxon>Ecdysozoa</taxon>
        <taxon>Nematoda</taxon>
        <taxon>Chromadorea</taxon>
        <taxon>Rhabditida</taxon>
        <taxon>Rhabditina</taxon>
        <taxon>Rhabditomorpha</taxon>
        <taxon>Rhabditoidea</taxon>
        <taxon>Rhabditidae</taxon>
        <taxon>Peloderinae</taxon>
        <taxon>Caenorhabditis</taxon>
    </lineage>
</organism>
<reference evidence="2" key="1">
    <citation type="submission" date="2020-10" db="EMBL/GenBank/DDBJ databases">
        <authorList>
            <person name="Kikuchi T."/>
        </authorList>
    </citation>
    <scope>NUCLEOTIDE SEQUENCE</scope>
    <source>
        <strain evidence="2">NKZ352</strain>
    </source>
</reference>
<evidence type="ECO:0000256" key="1">
    <source>
        <dbReference type="SAM" id="MobiDB-lite"/>
    </source>
</evidence>